<sequence length="486" mass="52447">MKLFHNLRGLALVATFSIASQMTDGATIDVIVGGPGILKYNPQFVNANPGDVVRFTFKQKNHTATQSTFESPCVRAPDGFDSGLYVAIHFLCPALAIELNDTNFSVPVADTQTNAFPVAQLQVVDNAPIWVYCRQGNHCQQGMVFAVNPDDKFAAFQAAATGSSPPSTTAASPTAPEIVTVTATVTVSGQALTTTYDSYPGSAAPTTGLSVDHRIIVGGPGKLTYDPSNVTAQVGDTVTFEFHQKNHTVTASSFSAPCRALSLTSGELGFDSGFMPVSASATEFPSYTIDINDTNPIWAYCRQGNHCGQGMVFSINAIESGPNNFAAFKAKAIELNGTATTPANSDAIKATIALSTTPRALLLGLVLIAQGGPQGSGEDEAKRVQEEQMRRDLISTVLDTAARERLSRIALVSPERSKQIEGILVRMAQSGQLRGRVTENQLIELLEQVRDTCDFWMFIHVLIDSLERWKKLRYQRRKDLDDDFDI</sequence>
<dbReference type="Gene3D" id="2.60.40.420">
    <property type="entry name" value="Cupredoxins - blue copper proteins"/>
    <property type="match status" value="2"/>
</dbReference>
<dbReference type="GO" id="GO:0003677">
    <property type="term" value="F:DNA binding"/>
    <property type="evidence" value="ECO:0007669"/>
    <property type="project" value="InterPro"/>
</dbReference>
<dbReference type="Gene3D" id="1.10.8.140">
    <property type="entry name" value="PDCD5-like"/>
    <property type="match status" value="1"/>
</dbReference>
<dbReference type="CDD" id="cd00920">
    <property type="entry name" value="Cupredoxin"/>
    <property type="match status" value="2"/>
</dbReference>
<dbReference type="SUPFAM" id="SSF49503">
    <property type="entry name" value="Cupredoxins"/>
    <property type="match status" value="2"/>
</dbReference>
<dbReference type="InterPro" id="IPR008972">
    <property type="entry name" value="Cupredoxin"/>
</dbReference>
<dbReference type="Proteomes" id="UP000076154">
    <property type="component" value="Unassembled WGS sequence"/>
</dbReference>
<reference evidence="3" key="1">
    <citation type="submission" date="2018-04" db="EMBL/GenBank/DDBJ databases">
        <title>Whole genome sequencing of Hypsizygus marmoreus.</title>
        <authorList>
            <person name="Choi I.-G."/>
            <person name="Min B."/>
            <person name="Kim J.-G."/>
            <person name="Kim S."/>
            <person name="Oh Y.-L."/>
            <person name="Kong W.-S."/>
            <person name="Park H."/>
            <person name="Jeong J."/>
            <person name="Song E.-S."/>
        </authorList>
    </citation>
    <scope>NUCLEOTIDE SEQUENCE [LARGE SCALE GENOMIC DNA]</scope>
    <source>
        <strain evidence="3">51987-8</strain>
    </source>
</reference>
<protein>
    <submittedName>
        <fullName evidence="3">Programmed cell death protein 5</fullName>
    </submittedName>
</protein>
<evidence type="ECO:0000256" key="2">
    <source>
        <dbReference type="SAM" id="SignalP"/>
    </source>
</evidence>
<proteinExistence type="inferred from homology"/>
<dbReference type="EMBL" id="LUEZ02000055">
    <property type="protein sequence ID" value="RDB21255.1"/>
    <property type="molecule type" value="Genomic_DNA"/>
</dbReference>
<feature type="signal peptide" evidence="2">
    <location>
        <begin position="1"/>
        <end position="25"/>
    </location>
</feature>
<gene>
    <name evidence="3" type="primary">PDCD5</name>
    <name evidence="3" type="ORF">Hypma_011495</name>
</gene>
<keyword evidence="2" id="KW-0732">Signal</keyword>
<organism evidence="3 4">
    <name type="scientific">Hypsizygus marmoreus</name>
    <name type="common">White beech mushroom</name>
    <name type="synonym">Agaricus marmoreus</name>
    <dbReference type="NCBI Taxonomy" id="39966"/>
    <lineage>
        <taxon>Eukaryota</taxon>
        <taxon>Fungi</taxon>
        <taxon>Dikarya</taxon>
        <taxon>Basidiomycota</taxon>
        <taxon>Agaricomycotina</taxon>
        <taxon>Agaricomycetes</taxon>
        <taxon>Agaricomycetidae</taxon>
        <taxon>Agaricales</taxon>
        <taxon>Tricholomatineae</taxon>
        <taxon>Lyophyllaceae</taxon>
        <taxon>Hypsizygus</taxon>
    </lineage>
</organism>
<comment type="caution">
    <text evidence="3">The sequence shown here is derived from an EMBL/GenBank/DDBJ whole genome shotgun (WGS) entry which is preliminary data.</text>
</comment>
<keyword evidence="4" id="KW-1185">Reference proteome</keyword>
<name>A0A369JLH3_HYPMA</name>
<evidence type="ECO:0000313" key="3">
    <source>
        <dbReference type="EMBL" id="RDB21255.1"/>
    </source>
</evidence>
<dbReference type="SUPFAM" id="SSF46950">
    <property type="entry name" value="Double-stranded DNA-binding domain"/>
    <property type="match status" value="1"/>
</dbReference>
<dbReference type="InParanoid" id="A0A369JLH3"/>
<dbReference type="InterPro" id="IPR052953">
    <property type="entry name" value="Ser-rich/MCO-related"/>
</dbReference>
<dbReference type="PANTHER" id="PTHR34883">
    <property type="entry name" value="SERINE-RICH PROTEIN, PUTATIVE-RELATED-RELATED"/>
    <property type="match status" value="1"/>
</dbReference>
<dbReference type="OrthoDB" id="1921208at2759"/>
<comment type="similarity">
    <text evidence="1">Belongs to the PDCD5 family.</text>
</comment>
<dbReference type="PANTHER" id="PTHR34883:SF4">
    <property type="entry name" value="CUPREDOXIN"/>
    <property type="match status" value="1"/>
</dbReference>
<evidence type="ECO:0000313" key="4">
    <source>
        <dbReference type="Proteomes" id="UP000076154"/>
    </source>
</evidence>
<feature type="chain" id="PRO_5016875912" evidence="2">
    <location>
        <begin position="26"/>
        <end position="486"/>
    </location>
</feature>
<accession>A0A369JLH3</accession>
<dbReference type="InterPro" id="IPR002836">
    <property type="entry name" value="PDCD5-like"/>
</dbReference>
<evidence type="ECO:0000256" key="1">
    <source>
        <dbReference type="ARBA" id="ARBA00010490"/>
    </source>
</evidence>
<dbReference type="Pfam" id="PF01984">
    <property type="entry name" value="dsDNA_bind"/>
    <property type="match status" value="1"/>
</dbReference>
<dbReference type="InterPro" id="IPR036883">
    <property type="entry name" value="PDCD5-like_sf"/>
</dbReference>
<dbReference type="STRING" id="39966.A0A369JLH3"/>
<dbReference type="AlphaFoldDB" id="A0A369JLH3"/>